<dbReference type="RefSeq" id="WP_163283226.1">
    <property type="nucleotide sequence ID" value="NZ_JAAGVY010000003.1"/>
</dbReference>
<name>A0A7K3WNC0_9FLAO</name>
<keyword evidence="5" id="KW-1185">Reference proteome</keyword>
<evidence type="ECO:0000313" key="5">
    <source>
        <dbReference type="Proteomes" id="UP000486602"/>
    </source>
</evidence>
<evidence type="ECO:0000256" key="1">
    <source>
        <dbReference type="PROSITE-ProRule" id="PRU00339"/>
    </source>
</evidence>
<dbReference type="EMBL" id="JAAGVY010000003">
    <property type="protein sequence ID" value="NEN22501.1"/>
    <property type="molecule type" value="Genomic_DNA"/>
</dbReference>
<dbReference type="PROSITE" id="PS50005">
    <property type="entry name" value="TPR"/>
    <property type="match status" value="1"/>
</dbReference>
<feature type="region of interest" description="Disordered" evidence="2">
    <location>
        <begin position="108"/>
        <end position="182"/>
    </location>
</feature>
<comment type="caution">
    <text evidence="4">The sequence shown here is derived from an EMBL/GenBank/DDBJ whole genome shotgun (WGS) entry which is preliminary data.</text>
</comment>
<dbReference type="Proteomes" id="UP000486602">
    <property type="component" value="Unassembled WGS sequence"/>
</dbReference>
<organism evidence="4 5">
    <name type="scientific">Cryomorpha ignava</name>
    <dbReference type="NCBI Taxonomy" id="101383"/>
    <lineage>
        <taxon>Bacteria</taxon>
        <taxon>Pseudomonadati</taxon>
        <taxon>Bacteroidota</taxon>
        <taxon>Flavobacteriia</taxon>
        <taxon>Flavobacteriales</taxon>
        <taxon>Cryomorphaceae</taxon>
        <taxon>Cryomorpha</taxon>
    </lineage>
</organism>
<keyword evidence="3" id="KW-0732">Signal</keyword>
<sequence length="258" mass="30190">MTRFISLISTILLFASTAMYGQDKFAELSSKERITIAENEEKEASNDEKFQSLMQDGHLFFKDKHYLKAVHSYEQAQERRPYNVYPKVIIADIELSMKDTLQTLRAAEKAETQKEKLEKSEKPAEVKDEQKPENPKPESEKERREKQEKWEDQERAKLERQRELDKKRENEKPAETQMTGDVEKLSTEDFKKDLGQKYPDGITEEMTTEGNKTIIKRIVVSNNVGNEYKKVVHGWGGVFYFKNGEAVTDRVWIQETEK</sequence>
<accession>A0A7K3WNC0</accession>
<feature type="chain" id="PRO_5029862053" description="Tetratricopeptide repeat protein" evidence="3">
    <location>
        <begin position="21"/>
        <end position="258"/>
    </location>
</feature>
<reference evidence="4 5" key="1">
    <citation type="submission" date="2020-02" db="EMBL/GenBank/DDBJ databases">
        <title>Out from the shadows clarifying the taxonomy of the family Cryomorphaceae and related taxa by utilizing the GTDB taxonomic framework.</title>
        <authorList>
            <person name="Bowman J.P."/>
        </authorList>
    </citation>
    <scope>NUCLEOTIDE SEQUENCE [LARGE SCALE GENOMIC DNA]</scope>
    <source>
        <strain evidence="4 5">QSSC 1-22</strain>
    </source>
</reference>
<gene>
    <name evidence="4" type="ORF">G3O08_03160</name>
</gene>
<evidence type="ECO:0000313" key="4">
    <source>
        <dbReference type="EMBL" id="NEN22501.1"/>
    </source>
</evidence>
<feature type="signal peptide" evidence="3">
    <location>
        <begin position="1"/>
        <end position="20"/>
    </location>
</feature>
<evidence type="ECO:0000256" key="3">
    <source>
        <dbReference type="SAM" id="SignalP"/>
    </source>
</evidence>
<dbReference type="AlphaFoldDB" id="A0A7K3WNC0"/>
<feature type="repeat" description="TPR" evidence="1">
    <location>
        <begin position="50"/>
        <end position="83"/>
    </location>
</feature>
<feature type="compositionally biased region" description="Basic and acidic residues" evidence="2">
    <location>
        <begin position="108"/>
        <end position="174"/>
    </location>
</feature>
<proteinExistence type="predicted"/>
<keyword evidence="1" id="KW-0802">TPR repeat</keyword>
<evidence type="ECO:0008006" key="6">
    <source>
        <dbReference type="Google" id="ProtNLM"/>
    </source>
</evidence>
<protein>
    <recommendedName>
        <fullName evidence="6">Tetratricopeptide repeat protein</fullName>
    </recommendedName>
</protein>
<dbReference type="InterPro" id="IPR019734">
    <property type="entry name" value="TPR_rpt"/>
</dbReference>
<evidence type="ECO:0000256" key="2">
    <source>
        <dbReference type="SAM" id="MobiDB-lite"/>
    </source>
</evidence>